<accession>A0AAD0HUQ9</accession>
<feature type="signal peptide" evidence="2">
    <location>
        <begin position="1"/>
        <end position="18"/>
    </location>
</feature>
<dbReference type="KEGG" id="fpei:C4N17_05930"/>
<reference evidence="3 4" key="1">
    <citation type="submission" date="2018-03" db="EMBL/GenBank/DDBJ databases">
        <title>Complete Fusobacterium genomes using hybrid Minion sequencing.</title>
        <authorList>
            <person name="Slade D.J."/>
            <person name="Lahmers K."/>
        </authorList>
    </citation>
    <scope>NUCLEOTIDE SEQUENCE [LARGE SCALE GENOMIC DNA]</scope>
    <source>
        <strain evidence="3 4">2_1_31</strain>
    </source>
</reference>
<protein>
    <recommendedName>
        <fullName evidence="5">GLPGLI family protein</fullName>
    </recommendedName>
</protein>
<name>A0AAD0HUQ9_9FUSO</name>
<dbReference type="EMBL" id="CP028108">
    <property type="protein sequence ID" value="AVQ25274.1"/>
    <property type="molecule type" value="Genomic_DNA"/>
</dbReference>
<feature type="chain" id="PRO_5041953113" description="GLPGLI family protein" evidence="2">
    <location>
        <begin position="19"/>
        <end position="230"/>
    </location>
</feature>
<proteinExistence type="predicted"/>
<gene>
    <name evidence="3" type="ORF">C4N17_05930</name>
</gene>
<evidence type="ECO:0000313" key="3">
    <source>
        <dbReference type="EMBL" id="AVQ25274.1"/>
    </source>
</evidence>
<dbReference type="AlphaFoldDB" id="A0AAD0HUQ9"/>
<organism evidence="3 4">
    <name type="scientific">Fusobacterium periodonticum</name>
    <dbReference type="NCBI Taxonomy" id="860"/>
    <lineage>
        <taxon>Bacteria</taxon>
        <taxon>Fusobacteriati</taxon>
        <taxon>Fusobacteriota</taxon>
        <taxon>Fusobacteriia</taxon>
        <taxon>Fusobacteriales</taxon>
        <taxon>Fusobacteriaceae</taxon>
        <taxon>Fusobacterium</taxon>
    </lineage>
</organism>
<dbReference type="Proteomes" id="UP000241472">
    <property type="component" value="Chromosome"/>
</dbReference>
<evidence type="ECO:0000256" key="1">
    <source>
        <dbReference type="SAM" id="Coils"/>
    </source>
</evidence>
<sequence length="230" mass="27258">MKKLLAILFLIIAVQGIAETVVKGTYETKRKRYVELTQTLEKEIFLNYTLPDNKKEIVTYRDDDYDILVNKNDLLEVYNRGRKEPITDIKSKITYKDTSFKKLGSIYNDFAELIENNKAVVYDRKNEKEINYLIKVKYGNAIYYDNGGGSYYDGYKFYKDKDWTEPVLKFDIVTEYGIAIHSSLGDNPYNRELTEKEKERIEKYDEKFNEEKELYQRAMQTPDVTQSFSY</sequence>
<evidence type="ECO:0000256" key="2">
    <source>
        <dbReference type="SAM" id="SignalP"/>
    </source>
</evidence>
<keyword evidence="1" id="KW-0175">Coiled coil</keyword>
<keyword evidence="2" id="KW-0732">Signal</keyword>
<feature type="coiled-coil region" evidence="1">
    <location>
        <begin position="194"/>
        <end position="221"/>
    </location>
</feature>
<dbReference type="RefSeq" id="WP_008793269.1">
    <property type="nucleotide sequence ID" value="NZ_CABKNO010000001.1"/>
</dbReference>
<evidence type="ECO:0000313" key="4">
    <source>
        <dbReference type="Proteomes" id="UP000241472"/>
    </source>
</evidence>
<evidence type="ECO:0008006" key="5">
    <source>
        <dbReference type="Google" id="ProtNLM"/>
    </source>
</evidence>